<accession>A0A0G1UCG2</accession>
<organism evidence="2 3">
    <name type="scientific">Candidatus Amesbacteria bacterium GW2011_GWA2_47_11</name>
    <dbReference type="NCBI Taxonomy" id="1618357"/>
    <lineage>
        <taxon>Bacteria</taxon>
        <taxon>Candidatus Amesiibacteriota</taxon>
    </lineage>
</organism>
<dbReference type="Proteomes" id="UP000034607">
    <property type="component" value="Unassembled WGS sequence"/>
</dbReference>
<evidence type="ECO:0000313" key="3">
    <source>
        <dbReference type="Proteomes" id="UP000034607"/>
    </source>
</evidence>
<comment type="caution">
    <text evidence="2">The sequence shown here is derived from an EMBL/GenBank/DDBJ whole genome shotgun (WGS) entry which is preliminary data.</text>
</comment>
<proteinExistence type="predicted"/>
<gene>
    <name evidence="2" type="ORF">UX78_C0021G0002</name>
</gene>
<dbReference type="Pfam" id="PF13196">
    <property type="entry name" value="DUF4012"/>
    <property type="match status" value="1"/>
</dbReference>
<keyword evidence="1" id="KW-0472">Membrane</keyword>
<dbReference type="InterPro" id="IPR025101">
    <property type="entry name" value="DUF4012"/>
</dbReference>
<evidence type="ECO:0000256" key="1">
    <source>
        <dbReference type="SAM" id="Phobius"/>
    </source>
</evidence>
<evidence type="ECO:0000313" key="2">
    <source>
        <dbReference type="EMBL" id="KKU55390.1"/>
    </source>
</evidence>
<reference evidence="2 3" key="1">
    <citation type="journal article" date="2015" name="Nature">
        <title>rRNA introns, odd ribosomes, and small enigmatic genomes across a large radiation of phyla.</title>
        <authorList>
            <person name="Brown C.T."/>
            <person name="Hug L.A."/>
            <person name="Thomas B.C."/>
            <person name="Sharon I."/>
            <person name="Castelle C.J."/>
            <person name="Singh A."/>
            <person name="Wilkins M.J."/>
            <person name="Williams K.H."/>
            <person name="Banfield J.F."/>
        </authorList>
    </citation>
    <scope>NUCLEOTIDE SEQUENCE [LARGE SCALE GENOMIC DNA]</scope>
</reference>
<keyword evidence="1" id="KW-0812">Transmembrane</keyword>
<name>A0A0G1UCG2_9BACT</name>
<keyword evidence="1" id="KW-1133">Transmembrane helix</keyword>
<dbReference type="AlphaFoldDB" id="A0A0G1UCG2"/>
<feature type="transmembrane region" description="Helical" evidence="1">
    <location>
        <begin position="188"/>
        <end position="209"/>
    </location>
</feature>
<protein>
    <submittedName>
        <fullName evidence="2">Tetratricopeptide TPR_2 repeat protein</fullName>
    </submittedName>
</protein>
<sequence length="775" mass="86203">MSPLKFLTFTNNLPLRILLTHHTHPLVQEILSQLSSSLNFTSVFLHQNEIPDTPEPVSLIIHIAGFSSPSLAETLSYTSELYSLLKYASRHISRFVLVLPSSPSPLKQTALVLVSQFAKSYPLRYQLVEVDANQDLSQNAELVIRQFKYGYVYHPRPVPPVISNIKTPPPPRQRLLIRFPRIFPISRLSLIIAVVLLSPLVLFCLQLLLTRYYFSCGVRQLFSGSFEKSVSCSARAASASRLIRSQTKLFPGSSFILQKFGLPFPEVSDTLTHFSDTVSLLHKTSDKFSDLYYNFTGSASPKKWVEPPELSALLSALSESLSYLQSDLKSLYLASPRLSSQTALFARNTQSARQTASKLQLLIPYLPLLSSQTGTTTYVFLLQDNNQPRPLGGIMDSLLVVSAQNGQLSHIQALPVNLADSQFRGRAEAPSDFIRAAGRSTWLLRDADWDPNFPQSAKQIAWFIEKELSLKPDIIVALNLNTLRSLLEVTGPLEIPDLNRTLTPDNFLNTFSPSNPSLDPPSSVSFLTKFAMGLEKRLRTLQPDQVTRLFLVLARQLENREVYITPVTFSLPQLDQVGWSGAVLLPECRSSLPCFSGFIYPVVTSLAPAVVSAPSLVNHSLTTQLTSTQITNAYKIIFTGSTPFYLRLYLPDPAVLDSVIVNGRTLKQSEYYLQNQAPLQLFGVLLDPSSRQESEVEIKFHQSANLTGRFHFQLDIPHQPGYSLPSLTMAISYPSEWFATSYQSPQVASAGSLGYNTPQSSPISLDIDFSLPPSL</sequence>
<dbReference type="EMBL" id="LCNM01000021">
    <property type="protein sequence ID" value="KKU55390.1"/>
    <property type="molecule type" value="Genomic_DNA"/>
</dbReference>